<organism evidence="1 2">
    <name type="scientific">Blastomyces percursus</name>
    <dbReference type="NCBI Taxonomy" id="1658174"/>
    <lineage>
        <taxon>Eukaryota</taxon>
        <taxon>Fungi</taxon>
        <taxon>Dikarya</taxon>
        <taxon>Ascomycota</taxon>
        <taxon>Pezizomycotina</taxon>
        <taxon>Eurotiomycetes</taxon>
        <taxon>Eurotiomycetidae</taxon>
        <taxon>Onygenales</taxon>
        <taxon>Ajellomycetaceae</taxon>
        <taxon>Blastomyces</taxon>
    </lineage>
</organism>
<gene>
    <name evidence="1" type="ORF">ACJ73_03326</name>
</gene>
<proteinExistence type="predicted"/>
<dbReference type="OrthoDB" id="5235678at2759"/>
<comment type="caution">
    <text evidence="1">The sequence shown here is derived from an EMBL/GenBank/DDBJ whole genome shotgun (WGS) entry which is preliminary data.</text>
</comment>
<accession>A0A1J9QYR3</accession>
<protein>
    <submittedName>
        <fullName evidence="1">Uncharacterized protein</fullName>
    </submittedName>
</protein>
<name>A0A1J9QYR3_9EURO</name>
<dbReference type="VEuPathDB" id="FungiDB:ACJ73_03326"/>
<sequence>MPLMYKVWLFLEERRTDSLFLEHHPRIVILPLEYRSSQPQSLQPSCPELTLILTAMAKYVSSTLIKMVTQGTKTLAVEYVDRTTTWYRTDFGISEACKTEFTAVVQENMDKFKPETAKVAMKESEHQSEADMRKHFTAYELDKEGTVVAVKHLVKKLK</sequence>
<evidence type="ECO:0000313" key="1">
    <source>
        <dbReference type="EMBL" id="OJD25307.1"/>
    </source>
</evidence>
<dbReference type="Proteomes" id="UP000242791">
    <property type="component" value="Unassembled WGS sequence"/>
</dbReference>
<reference evidence="1 2" key="1">
    <citation type="submission" date="2015-08" db="EMBL/GenBank/DDBJ databases">
        <title>Emmonsia species relationships and genome sequence.</title>
        <authorList>
            <person name="Cuomo C.A."/>
            <person name="Schwartz I.S."/>
            <person name="Kenyon C."/>
            <person name="De Hoog G.S."/>
            <person name="Govender N.P."/>
            <person name="Botha A."/>
            <person name="Moreno L."/>
            <person name="De Vries M."/>
            <person name="Munoz J.F."/>
            <person name="Stielow J.B."/>
        </authorList>
    </citation>
    <scope>NUCLEOTIDE SEQUENCE [LARGE SCALE GENOMIC DNA]</scope>
    <source>
        <strain evidence="1 2">EI222</strain>
    </source>
</reference>
<dbReference type="EMBL" id="LGTZ01000397">
    <property type="protein sequence ID" value="OJD25307.1"/>
    <property type="molecule type" value="Genomic_DNA"/>
</dbReference>
<evidence type="ECO:0000313" key="2">
    <source>
        <dbReference type="Proteomes" id="UP000242791"/>
    </source>
</evidence>
<dbReference type="AlphaFoldDB" id="A0A1J9QYR3"/>
<keyword evidence="2" id="KW-1185">Reference proteome</keyword>